<gene>
    <name evidence="2" type="ORF">PR002_g25196</name>
</gene>
<dbReference type="InterPro" id="IPR036291">
    <property type="entry name" value="NAD(P)-bd_dom_sf"/>
</dbReference>
<dbReference type="InterPro" id="IPR016040">
    <property type="entry name" value="NAD(P)-bd_dom"/>
</dbReference>
<protein>
    <recommendedName>
        <fullName evidence="1">NAD(P)-binding domain-containing protein</fullName>
    </recommendedName>
</protein>
<dbReference type="PANTHER" id="PTHR43162:SF1">
    <property type="entry name" value="PRESTALK A DIFFERENTIATION PROTEIN A"/>
    <property type="match status" value="1"/>
</dbReference>
<proteinExistence type="predicted"/>
<accession>A0A6A3I935</accession>
<organism evidence="2 3">
    <name type="scientific">Phytophthora rubi</name>
    <dbReference type="NCBI Taxonomy" id="129364"/>
    <lineage>
        <taxon>Eukaryota</taxon>
        <taxon>Sar</taxon>
        <taxon>Stramenopiles</taxon>
        <taxon>Oomycota</taxon>
        <taxon>Peronosporomycetes</taxon>
        <taxon>Peronosporales</taxon>
        <taxon>Peronosporaceae</taxon>
        <taxon>Phytophthora</taxon>
    </lineage>
</organism>
<dbReference type="OrthoDB" id="419598at2759"/>
<dbReference type="Pfam" id="PF13460">
    <property type="entry name" value="NAD_binding_10"/>
    <property type="match status" value="1"/>
</dbReference>
<dbReference type="PANTHER" id="PTHR43162">
    <property type="match status" value="1"/>
</dbReference>
<dbReference type="Gene3D" id="3.90.25.10">
    <property type="entry name" value="UDP-galactose 4-epimerase, domain 1"/>
    <property type="match status" value="1"/>
</dbReference>
<feature type="domain" description="NAD(P)-binding" evidence="1">
    <location>
        <begin position="328"/>
        <end position="434"/>
    </location>
</feature>
<dbReference type="Gene3D" id="3.40.50.720">
    <property type="entry name" value="NAD(P)-binding Rossmann-like Domain"/>
    <property type="match status" value="2"/>
</dbReference>
<dbReference type="InterPro" id="IPR051604">
    <property type="entry name" value="Ergot_Alk_Oxidoreductase"/>
</dbReference>
<evidence type="ECO:0000259" key="1">
    <source>
        <dbReference type="Pfam" id="PF13460"/>
    </source>
</evidence>
<dbReference type="AlphaFoldDB" id="A0A6A3I935"/>
<reference evidence="2 3" key="1">
    <citation type="submission" date="2018-09" db="EMBL/GenBank/DDBJ databases">
        <title>Genomic investigation of the strawberry pathogen Phytophthora fragariae indicates pathogenicity is determined by transcriptional variation in three key races.</title>
        <authorList>
            <person name="Adams T.M."/>
            <person name="Armitage A.D."/>
            <person name="Sobczyk M.K."/>
            <person name="Bates H.J."/>
            <person name="Dunwell J.M."/>
            <person name="Nellist C.F."/>
            <person name="Harrison R.J."/>
        </authorList>
    </citation>
    <scope>NUCLEOTIDE SEQUENCE [LARGE SCALE GENOMIC DNA]</scope>
    <source>
        <strain evidence="2 3">SCRP324</strain>
    </source>
</reference>
<evidence type="ECO:0000313" key="3">
    <source>
        <dbReference type="Proteomes" id="UP000435112"/>
    </source>
</evidence>
<name>A0A6A3I935_9STRA</name>
<dbReference type="Proteomes" id="UP000435112">
    <property type="component" value="Unassembled WGS sequence"/>
</dbReference>
<dbReference type="EMBL" id="QXFU01003270">
    <property type="protein sequence ID" value="KAE8976828.1"/>
    <property type="molecule type" value="Genomic_DNA"/>
</dbReference>
<comment type="caution">
    <text evidence="2">The sequence shown here is derived from an EMBL/GenBank/DDBJ whole genome shotgun (WGS) entry which is preliminary data.</text>
</comment>
<sequence>MQRALSQLANGKTKKFVLTGADGNLGRVAADFMVDIAKPEEQVVITSYDLETLPAEPKTCVMLPKLSASSAPATRPLSVPVETDVEEEIPFLPRDHHFIEKIMMESGLDYNIQRNWLYMGNIPTLFAPSWKFCGNKWLSNSHDVPGAYVAREDCSRVFAALILGRGEPNKVYDATGPELVQQKDLMEWMCQQTGYKCEYVDMPDEELTKWWLDRGLPTDMATGDFSQLPMKLCIGDAICCGEMLGNGAMINTSDTVEELTGLGLLRPLWNLHPSLLLSSSSNQPAMPKYVLTGADGNLGGVAADFAVEIAKPEDELVFTSYTLDSIPADKLKRWQDKGVKVVAASYDEPETLKPVFQGAEAVSFISTWLIGDRRRSQAKNVIDTAKACGVKRICYTSFVGAGSTAENEEDIPFLPRDHHFVEQQIYASGLQYSIQRNFLDDCGRVQAALLLGRGEPNHVPVHA</sequence>
<dbReference type="SUPFAM" id="SSF51735">
    <property type="entry name" value="NAD(P)-binding Rossmann-fold domains"/>
    <property type="match status" value="2"/>
</dbReference>
<evidence type="ECO:0000313" key="2">
    <source>
        <dbReference type="EMBL" id="KAE8976828.1"/>
    </source>
</evidence>